<dbReference type="Proteomes" id="UP000076871">
    <property type="component" value="Unassembled WGS sequence"/>
</dbReference>
<reference evidence="3 4" key="1">
    <citation type="journal article" date="2016" name="Mol. Biol. Evol.">
        <title>Comparative Genomics of Early-Diverging Mushroom-Forming Fungi Provides Insights into the Origins of Lignocellulose Decay Capabilities.</title>
        <authorList>
            <person name="Nagy L.G."/>
            <person name="Riley R."/>
            <person name="Tritt A."/>
            <person name="Adam C."/>
            <person name="Daum C."/>
            <person name="Floudas D."/>
            <person name="Sun H."/>
            <person name="Yadav J.S."/>
            <person name="Pangilinan J."/>
            <person name="Larsson K.H."/>
            <person name="Matsuura K."/>
            <person name="Barry K."/>
            <person name="Labutti K."/>
            <person name="Kuo R."/>
            <person name="Ohm R.A."/>
            <person name="Bhattacharya S.S."/>
            <person name="Shirouzu T."/>
            <person name="Yoshinaga Y."/>
            <person name="Martin F.M."/>
            <person name="Grigoriev I.V."/>
            <person name="Hibbett D.S."/>
        </authorList>
    </citation>
    <scope>NUCLEOTIDE SEQUENCE [LARGE SCALE GENOMIC DNA]</scope>
    <source>
        <strain evidence="3 4">93-53</strain>
    </source>
</reference>
<dbReference type="AlphaFoldDB" id="A0A165BWU6"/>
<evidence type="ECO:0000256" key="1">
    <source>
        <dbReference type="SAM" id="MobiDB-lite"/>
    </source>
</evidence>
<protein>
    <submittedName>
        <fullName evidence="3">Uncharacterized protein</fullName>
    </submittedName>
</protein>
<sequence length="97" mass="10473">MKPAYVSLPSSSQDDSEDKPLVGSPDVEEYLSAHSTSPRLAILIYVLCAMTILVAVINFIVLVDLRRFKLEGVLSIGDLPRPDIFAGLPDLRSTAGS</sequence>
<gene>
    <name evidence="3" type="ORF">LAESUDRAFT_730877</name>
</gene>
<keyword evidence="2" id="KW-0812">Transmembrane</keyword>
<dbReference type="RefSeq" id="XP_040759536.1">
    <property type="nucleotide sequence ID" value="XM_040909917.1"/>
</dbReference>
<organism evidence="3 4">
    <name type="scientific">Laetiporus sulphureus 93-53</name>
    <dbReference type="NCBI Taxonomy" id="1314785"/>
    <lineage>
        <taxon>Eukaryota</taxon>
        <taxon>Fungi</taxon>
        <taxon>Dikarya</taxon>
        <taxon>Basidiomycota</taxon>
        <taxon>Agaricomycotina</taxon>
        <taxon>Agaricomycetes</taxon>
        <taxon>Polyporales</taxon>
        <taxon>Laetiporus</taxon>
    </lineage>
</organism>
<evidence type="ECO:0000313" key="4">
    <source>
        <dbReference type="Proteomes" id="UP000076871"/>
    </source>
</evidence>
<dbReference type="InParanoid" id="A0A165BWU6"/>
<dbReference type="GeneID" id="63826946"/>
<keyword evidence="2" id="KW-0472">Membrane</keyword>
<dbReference type="OrthoDB" id="2801921at2759"/>
<feature type="region of interest" description="Disordered" evidence="1">
    <location>
        <begin position="1"/>
        <end position="23"/>
    </location>
</feature>
<accession>A0A165BWU6</accession>
<feature type="transmembrane region" description="Helical" evidence="2">
    <location>
        <begin position="40"/>
        <end position="63"/>
    </location>
</feature>
<keyword evidence="4" id="KW-1185">Reference proteome</keyword>
<evidence type="ECO:0000313" key="3">
    <source>
        <dbReference type="EMBL" id="KZT01796.1"/>
    </source>
</evidence>
<evidence type="ECO:0000256" key="2">
    <source>
        <dbReference type="SAM" id="Phobius"/>
    </source>
</evidence>
<proteinExistence type="predicted"/>
<dbReference type="EMBL" id="KV427659">
    <property type="protein sequence ID" value="KZT01796.1"/>
    <property type="molecule type" value="Genomic_DNA"/>
</dbReference>
<name>A0A165BWU6_9APHY</name>
<keyword evidence="2" id="KW-1133">Transmembrane helix</keyword>